<dbReference type="Proteomes" id="UP000055024">
    <property type="component" value="Unassembled WGS sequence"/>
</dbReference>
<protein>
    <submittedName>
        <fullName evidence="2">Uncharacterized protein</fullName>
    </submittedName>
</protein>
<reference evidence="2 3" key="1">
    <citation type="submission" date="2015-01" db="EMBL/GenBank/DDBJ databases">
        <title>Evolution of Trichinella species and genotypes.</title>
        <authorList>
            <person name="Korhonen P.K."/>
            <person name="Edoardo P."/>
            <person name="Giuseppe L.R."/>
            <person name="Gasser R.B."/>
        </authorList>
    </citation>
    <scope>NUCLEOTIDE SEQUENCE [LARGE SCALE GENOMIC DNA]</scope>
    <source>
        <strain evidence="2">ISS1029</strain>
    </source>
</reference>
<organism evidence="2 3">
    <name type="scientific">Trichinella zimbabwensis</name>
    <dbReference type="NCBI Taxonomy" id="268475"/>
    <lineage>
        <taxon>Eukaryota</taxon>
        <taxon>Metazoa</taxon>
        <taxon>Ecdysozoa</taxon>
        <taxon>Nematoda</taxon>
        <taxon>Enoplea</taxon>
        <taxon>Dorylaimia</taxon>
        <taxon>Trichinellida</taxon>
        <taxon>Trichinellidae</taxon>
        <taxon>Trichinella</taxon>
    </lineage>
</organism>
<feature type="transmembrane region" description="Helical" evidence="1">
    <location>
        <begin position="21"/>
        <end position="39"/>
    </location>
</feature>
<evidence type="ECO:0000313" key="2">
    <source>
        <dbReference type="EMBL" id="KRZ02802.1"/>
    </source>
</evidence>
<keyword evidence="1" id="KW-0812">Transmembrane</keyword>
<dbReference type="EMBL" id="JYDP01000215">
    <property type="protein sequence ID" value="KRZ02802.1"/>
    <property type="molecule type" value="Genomic_DNA"/>
</dbReference>
<proteinExistence type="predicted"/>
<keyword evidence="1" id="KW-1133">Transmembrane helix</keyword>
<name>A0A0V1GX03_9BILA</name>
<evidence type="ECO:0000313" key="3">
    <source>
        <dbReference type="Proteomes" id="UP000055024"/>
    </source>
</evidence>
<accession>A0A0V1GX03</accession>
<sequence>MNIRNYILLNTRVKPRLAGIVHFRLYFHGSILMVIELTLLLELRAVVSLVSLSICLGVTTLKLERTALAYVYRWYIQPYIVQLSLAFQHNRVMYNAPDICGCFAHAALISRKSPLYYHIKRQRP</sequence>
<dbReference type="AlphaFoldDB" id="A0A0V1GX03"/>
<keyword evidence="1" id="KW-0472">Membrane</keyword>
<evidence type="ECO:0000256" key="1">
    <source>
        <dbReference type="SAM" id="Phobius"/>
    </source>
</evidence>
<comment type="caution">
    <text evidence="2">The sequence shown here is derived from an EMBL/GenBank/DDBJ whole genome shotgun (WGS) entry which is preliminary data.</text>
</comment>
<keyword evidence="3" id="KW-1185">Reference proteome</keyword>
<gene>
    <name evidence="2" type="ORF">T11_3344</name>
</gene>